<evidence type="ECO:0000256" key="2">
    <source>
        <dbReference type="SAM" id="Phobius"/>
    </source>
</evidence>
<keyword evidence="2" id="KW-1133">Transmembrane helix</keyword>
<comment type="caution">
    <text evidence="3">The sequence shown here is derived from an EMBL/GenBank/DDBJ whole genome shotgun (WGS) entry which is preliminary data.</text>
</comment>
<evidence type="ECO:0000313" key="3">
    <source>
        <dbReference type="EMBL" id="KAH7049221.1"/>
    </source>
</evidence>
<feature type="region of interest" description="Disordered" evidence="1">
    <location>
        <begin position="1"/>
        <end position="23"/>
    </location>
</feature>
<dbReference type="EMBL" id="JAGTJR010000014">
    <property type="protein sequence ID" value="KAH7049221.1"/>
    <property type="molecule type" value="Genomic_DNA"/>
</dbReference>
<dbReference type="Proteomes" id="UP000774617">
    <property type="component" value="Unassembled WGS sequence"/>
</dbReference>
<evidence type="ECO:0000256" key="1">
    <source>
        <dbReference type="SAM" id="MobiDB-lite"/>
    </source>
</evidence>
<keyword evidence="2" id="KW-0812">Transmembrane</keyword>
<reference evidence="3 4" key="1">
    <citation type="journal article" date="2021" name="Nat. Commun.">
        <title>Genetic determinants of endophytism in the Arabidopsis root mycobiome.</title>
        <authorList>
            <person name="Mesny F."/>
            <person name="Miyauchi S."/>
            <person name="Thiergart T."/>
            <person name="Pickel B."/>
            <person name="Atanasova L."/>
            <person name="Karlsson M."/>
            <person name="Huettel B."/>
            <person name="Barry K.W."/>
            <person name="Haridas S."/>
            <person name="Chen C."/>
            <person name="Bauer D."/>
            <person name="Andreopoulos W."/>
            <person name="Pangilinan J."/>
            <person name="LaButti K."/>
            <person name="Riley R."/>
            <person name="Lipzen A."/>
            <person name="Clum A."/>
            <person name="Drula E."/>
            <person name="Henrissat B."/>
            <person name="Kohler A."/>
            <person name="Grigoriev I.V."/>
            <person name="Martin F.M."/>
            <person name="Hacquard S."/>
        </authorList>
    </citation>
    <scope>NUCLEOTIDE SEQUENCE [LARGE SCALE GENOMIC DNA]</scope>
    <source>
        <strain evidence="3 4">MPI-SDFR-AT-0080</strain>
    </source>
</reference>
<evidence type="ECO:0000313" key="4">
    <source>
        <dbReference type="Proteomes" id="UP000774617"/>
    </source>
</evidence>
<feature type="region of interest" description="Disordered" evidence="1">
    <location>
        <begin position="71"/>
        <end position="131"/>
    </location>
</feature>
<proteinExistence type="predicted"/>
<feature type="transmembrane region" description="Helical" evidence="2">
    <location>
        <begin position="21"/>
        <end position="40"/>
    </location>
</feature>
<protein>
    <submittedName>
        <fullName evidence="3">Uncharacterized protein</fullName>
    </submittedName>
</protein>
<accession>A0ABQ8G9T3</accession>
<feature type="compositionally biased region" description="Basic and acidic residues" evidence="1">
    <location>
        <begin position="1"/>
        <end position="13"/>
    </location>
</feature>
<sequence>MVFRCRDRKDGRARMSQSRKRGSYGNIMSTIPITTVRLAWRRLHSKRHFLLFRLFDHARYTRNAPACMTRLAPHPQSTTRTRARSPGGRSTRNREAFALPCSNPNDWIPHPAPRSRHEPRKSSVQEKSIQRPSPWSRLTLISHILHRRLSC</sequence>
<organism evidence="3 4">
    <name type="scientific">Macrophomina phaseolina</name>
    <dbReference type="NCBI Taxonomy" id="35725"/>
    <lineage>
        <taxon>Eukaryota</taxon>
        <taxon>Fungi</taxon>
        <taxon>Dikarya</taxon>
        <taxon>Ascomycota</taxon>
        <taxon>Pezizomycotina</taxon>
        <taxon>Dothideomycetes</taxon>
        <taxon>Dothideomycetes incertae sedis</taxon>
        <taxon>Botryosphaeriales</taxon>
        <taxon>Botryosphaeriaceae</taxon>
        <taxon>Macrophomina</taxon>
    </lineage>
</organism>
<gene>
    <name evidence="3" type="ORF">B0J12DRAFT_98126</name>
</gene>
<keyword evidence="4" id="KW-1185">Reference proteome</keyword>
<name>A0ABQ8G9T3_9PEZI</name>
<keyword evidence="2" id="KW-0472">Membrane</keyword>